<reference evidence="1" key="2">
    <citation type="journal article" date="2015" name="Data Brief">
        <title>Shoot transcriptome of the giant reed, Arundo donax.</title>
        <authorList>
            <person name="Barrero R.A."/>
            <person name="Guerrero F.D."/>
            <person name="Moolhuijzen P."/>
            <person name="Goolsby J.A."/>
            <person name="Tidwell J."/>
            <person name="Bellgard S.E."/>
            <person name="Bellgard M.I."/>
        </authorList>
    </citation>
    <scope>NUCLEOTIDE SEQUENCE</scope>
    <source>
        <tissue evidence="1">Shoot tissue taken approximately 20 cm above the soil surface</tissue>
    </source>
</reference>
<reference evidence="1" key="1">
    <citation type="submission" date="2014-09" db="EMBL/GenBank/DDBJ databases">
        <authorList>
            <person name="Magalhaes I.L.F."/>
            <person name="Oliveira U."/>
            <person name="Santos F.R."/>
            <person name="Vidigal T.H.D.A."/>
            <person name="Brescovit A.D."/>
            <person name="Santos A.J."/>
        </authorList>
    </citation>
    <scope>NUCLEOTIDE SEQUENCE</scope>
    <source>
        <tissue evidence="1">Shoot tissue taken approximately 20 cm above the soil surface</tissue>
    </source>
</reference>
<organism evidence="1">
    <name type="scientific">Arundo donax</name>
    <name type="common">Giant reed</name>
    <name type="synonym">Donax arundinaceus</name>
    <dbReference type="NCBI Taxonomy" id="35708"/>
    <lineage>
        <taxon>Eukaryota</taxon>
        <taxon>Viridiplantae</taxon>
        <taxon>Streptophyta</taxon>
        <taxon>Embryophyta</taxon>
        <taxon>Tracheophyta</taxon>
        <taxon>Spermatophyta</taxon>
        <taxon>Magnoliopsida</taxon>
        <taxon>Liliopsida</taxon>
        <taxon>Poales</taxon>
        <taxon>Poaceae</taxon>
        <taxon>PACMAD clade</taxon>
        <taxon>Arundinoideae</taxon>
        <taxon>Arundineae</taxon>
        <taxon>Arundo</taxon>
    </lineage>
</organism>
<accession>A0A0A9ESN9</accession>
<proteinExistence type="predicted"/>
<dbReference type="EMBL" id="GBRH01198858">
    <property type="protein sequence ID" value="JAD99037.1"/>
    <property type="molecule type" value="Transcribed_RNA"/>
</dbReference>
<evidence type="ECO:0000313" key="1">
    <source>
        <dbReference type="EMBL" id="JAD99037.1"/>
    </source>
</evidence>
<sequence length="78" mass="8496">MPTAIHQFAECITCHAWSPDQSSLSLSLSLSLSALDLTVPFELLPTCQWIPAPTLDRWGDWLGKPSDSFAWSSGSSDS</sequence>
<name>A0A0A9ESN9_ARUDO</name>
<protein>
    <submittedName>
        <fullName evidence="1">Actin-related protein 2/3 complex subunit 1B</fullName>
    </submittedName>
</protein>
<dbReference type="AlphaFoldDB" id="A0A0A9ESN9"/>